<accession>A0A7C9IW77</accession>
<dbReference type="Gene3D" id="1.25.40.10">
    <property type="entry name" value="Tetratricopeptide repeat domain"/>
    <property type="match status" value="1"/>
</dbReference>
<dbReference type="InterPro" id="IPR011990">
    <property type="entry name" value="TPR-like_helical_dom_sf"/>
</dbReference>
<reference evidence="1 2" key="1">
    <citation type="submission" date="2020-01" db="EMBL/GenBank/DDBJ databases">
        <title>Genome sequence of Desulfovibrio aerotolerans DSM 16695(T).</title>
        <authorList>
            <person name="Karnachuk O."/>
            <person name="Avakyan M."/>
            <person name="Mardanov A."/>
            <person name="Kadnikov V."/>
            <person name="Ravin N."/>
        </authorList>
    </citation>
    <scope>NUCLEOTIDE SEQUENCE [LARGE SCALE GENOMIC DNA]</scope>
    <source>
        <strain evidence="1 2">DSM 16695</strain>
    </source>
</reference>
<dbReference type="RefSeq" id="WP_160962716.1">
    <property type="nucleotide sequence ID" value="NZ_WVUD01000035.1"/>
</dbReference>
<protein>
    <submittedName>
        <fullName evidence="1">Uncharacterized protein</fullName>
    </submittedName>
</protein>
<name>A0A7C9IW77_9BACT</name>
<dbReference type="Proteomes" id="UP000482487">
    <property type="component" value="Unassembled WGS sequence"/>
</dbReference>
<evidence type="ECO:0000313" key="1">
    <source>
        <dbReference type="EMBL" id="MYL84563.1"/>
    </source>
</evidence>
<sequence>MTADTPRNIPRRHLFRALLGREIPTESPPDATPAAGQAASPHAAGDAAYAAADYPAAMAAYRESARGDLSNPAVRNRLGHCLYELGQFIQARVEFEHVLRLTDGKDVFARLGLGLTLLALGKTEKAMAALQAFDDPERADLTALARRIADKLETADVASYPGLRLTLERSARAMGLLPDHGTA</sequence>
<organism evidence="1 2">
    <name type="scientific">Solidesulfovibrio aerotolerans</name>
    <dbReference type="NCBI Taxonomy" id="295255"/>
    <lineage>
        <taxon>Bacteria</taxon>
        <taxon>Pseudomonadati</taxon>
        <taxon>Thermodesulfobacteriota</taxon>
        <taxon>Desulfovibrionia</taxon>
        <taxon>Desulfovibrionales</taxon>
        <taxon>Desulfovibrionaceae</taxon>
        <taxon>Solidesulfovibrio</taxon>
    </lineage>
</organism>
<dbReference type="SUPFAM" id="SSF48452">
    <property type="entry name" value="TPR-like"/>
    <property type="match status" value="1"/>
</dbReference>
<dbReference type="OrthoDB" id="5455794at2"/>
<keyword evidence="2" id="KW-1185">Reference proteome</keyword>
<comment type="caution">
    <text evidence="1">The sequence shown here is derived from an EMBL/GenBank/DDBJ whole genome shotgun (WGS) entry which is preliminary data.</text>
</comment>
<proteinExistence type="predicted"/>
<evidence type="ECO:0000313" key="2">
    <source>
        <dbReference type="Proteomes" id="UP000482487"/>
    </source>
</evidence>
<gene>
    <name evidence="1" type="ORF">GTA51_15690</name>
</gene>
<dbReference type="EMBL" id="WVUD01000035">
    <property type="protein sequence ID" value="MYL84563.1"/>
    <property type="molecule type" value="Genomic_DNA"/>
</dbReference>
<dbReference type="AlphaFoldDB" id="A0A7C9IW77"/>